<evidence type="ECO:0000313" key="1">
    <source>
        <dbReference type="EMBL" id="TCU59219.1"/>
    </source>
</evidence>
<accession>A0A4R3TD79</accession>
<gene>
    <name evidence="1" type="ORF">EDD61_11026</name>
</gene>
<dbReference type="Proteomes" id="UP000295773">
    <property type="component" value="Unassembled WGS sequence"/>
</dbReference>
<sequence>MKNKGMKFEFSAKPYHYSATEGMVGWVFVSLPNP</sequence>
<dbReference type="AlphaFoldDB" id="A0A4R3TD79"/>
<keyword evidence="2" id="KW-1185">Reference proteome</keyword>
<name>A0A4R3TD79_9FIRM</name>
<organism evidence="1 2">
    <name type="scientific">Longicatena caecimuris</name>
    <dbReference type="NCBI Taxonomy" id="1796635"/>
    <lineage>
        <taxon>Bacteria</taxon>
        <taxon>Bacillati</taxon>
        <taxon>Bacillota</taxon>
        <taxon>Erysipelotrichia</taxon>
        <taxon>Erysipelotrichales</taxon>
        <taxon>Erysipelotrichaceae</taxon>
        <taxon>Longicatena</taxon>
    </lineage>
</organism>
<protein>
    <submittedName>
        <fullName evidence="1">Uncharacterized protein</fullName>
    </submittedName>
</protein>
<proteinExistence type="predicted"/>
<dbReference type="EMBL" id="SMBP01000010">
    <property type="protein sequence ID" value="TCU59219.1"/>
    <property type="molecule type" value="Genomic_DNA"/>
</dbReference>
<reference evidence="1 2" key="1">
    <citation type="submission" date="2019-03" db="EMBL/GenBank/DDBJ databases">
        <title>Genomic Encyclopedia of Type Strains, Phase IV (KMG-IV): sequencing the most valuable type-strain genomes for metagenomic binning, comparative biology and taxonomic classification.</title>
        <authorList>
            <person name="Goeker M."/>
        </authorList>
    </citation>
    <scope>NUCLEOTIDE SEQUENCE [LARGE SCALE GENOMIC DNA]</scope>
    <source>
        <strain evidence="1 2">DSM 29481</strain>
    </source>
</reference>
<comment type="caution">
    <text evidence="1">The sequence shown here is derived from an EMBL/GenBank/DDBJ whole genome shotgun (WGS) entry which is preliminary data.</text>
</comment>
<evidence type="ECO:0000313" key="2">
    <source>
        <dbReference type="Proteomes" id="UP000295773"/>
    </source>
</evidence>